<name>A0A239BWJ5_9ACTN</name>
<dbReference type="Gene3D" id="1.10.150.520">
    <property type="match status" value="1"/>
</dbReference>
<sequence length="209" mass="22177">MLVDLDNTLIDRDSAFRSAVASFLAEHGLPGTDLGWIMSLDAGGYTARDVVAAAMVDRYGSTAPGSTIHALLDNGAADRLVLARETEDALIAARARGWTRVIVTNGRTAQQEAKIRNTGLDRLVDGWVVSEAVGHRKPGPEIFHAAAGIGRTSLREAWVIGDSAEADIAGAVALGLNSVWVSNGRTWSQDAYEPTEITGDVATAIRRII</sequence>
<organism evidence="4 5">
    <name type="scientific">Actinoplanes regularis</name>
    <dbReference type="NCBI Taxonomy" id="52697"/>
    <lineage>
        <taxon>Bacteria</taxon>
        <taxon>Bacillati</taxon>
        <taxon>Actinomycetota</taxon>
        <taxon>Actinomycetes</taxon>
        <taxon>Micromonosporales</taxon>
        <taxon>Micromonosporaceae</taxon>
        <taxon>Actinoplanes</taxon>
    </lineage>
</organism>
<dbReference type="InterPro" id="IPR051400">
    <property type="entry name" value="HAD-like_hydrolase"/>
</dbReference>
<accession>A0A239BWJ5</accession>
<dbReference type="Gene3D" id="3.40.50.1000">
    <property type="entry name" value="HAD superfamily/HAD-like"/>
    <property type="match status" value="1"/>
</dbReference>
<dbReference type="NCBIfam" id="TIGR01549">
    <property type="entry name" value="HAD-SF-IA-v1"/>
    <property type="match status" value="1"/>
</dbReference>
<evidence type="ECO:0000256" key="2">
    <source>
        <dbReference type="ARBA" id="ARBA00022801"/>
    </source>
</evidence>
<dbReference type="SFLD" id="SFLDG01129">
    <property type="entry name" value="C1.5:_HAD__Beta-PGM__Phosphata"/>
    <property type="match status" value="1"/>
</dbReference>
<dbReference type="GO" id="GO:0016787">
    <property type="term" value="F:hydrolase activity"/>
    <property type="evidence" value="ECO:0007669"/>
    <property type="project" value="UniProtKB-KW"/>
</dbReference>
<dbReference type="InterPro" id="IPR023214">
    <property type="entry name" value="HAD_sf"/>
</dbReference>
<dbReference type="RefSeq" id="WP_089295853.1">
    <property type="nucleotide sequence ID" value="NZ_BOMU01000062.1"/>
</dbReference>
<evidence type="ECO:0000256" key="1">
    <source>
        <dbReference type="ARBA" id="ARBA00001946"/>
    </source>
</evidence>
<dbReference type="Pfam" id="PF00702">
    <property type="entry name" value="Hydrolase"/>
    <property type="match status" value="1"/>
</dbReference>
<gene>
    <name evidence="4" type="ORF">SAMN06264365_110180</name>
</gene>
<evidence type="ECO:0000313" key="4">
    <source>
        <dbReference type="EMBL" id="SNS12387.1"/>
    </source>
</evidence>
<dbReference type="EMBL" id="FZNR01000010">
    <property type="protein sequence ID" value="SNS12387.1"/>
    <property type="molecule type" value="Genomic_DNA"/>
</dbReference>
<keyword evidence="5" id="KW-1185">Reference proteome</keyword>
<dbReference type="Proteomes" id="UP000198415">
    <property type="component" value="Unassembled WGS sequence"/>
</dbReference>
<dbReference type="SUPFAM" id="SSF56784">
    <property type="entry name" value="HAD-like"/>
    <property type="match status" value="1"/>
</dbReference>
<comment type="cofactor">
    <cofactor evidence="1">
        <name>Mg(2+)</name>
        <dbReference type="ChEBI" id="CHEBI:18420"/>
    </cofactor>
</comment>
<dbReference type="SFLD" id="SFLDS00003">
    <property type="entry name" value="Haloacid_Dehalogenase"/>
    <property type="match status" value="1"/>
</dbReference>
<dbReference type="PANTHER" id="PTHR46470">
    <property type="entry name" value="N-ACYLNEURAMINATE-9-PHOSPHATASE"/>
    <property type="match status" value="1"/>
</dbReference>
<proteinExistence type="predicted"/>
<dbReference type="AlphaFoldDB" id="A0A239BWJ5"/>
<dbReference type="InterPro" id="IPR006439">
    <property type="entry name" value="HAD-SF_hydro_IA"/>
</dbReference>
<evidence type="ECO:0000313" key="5">
    <source>
        <dbReference type="Proteomes" id="UP000198415"/>
    </source>
</evidence>
<keyword evidence="3" id="KW-0460">Magnesium</keyword>
<dbReference type="InterPro" id="IPR036412">
    <property type="entry name" value="HAD-like_sf"/>
</dbReference>
<dbReference type="OrthoDB" id="3680851at2"/>
<dbReference type="GO" id="GO:0044281">
    <property type="term" value="P:small molecule metabolic process"/>
    <property type="evidence" value="ECO:0007669"/>
    <property type="project" value="UniProtKB-ARBA"/>
</dbReference>
<reference evidence="4 5" key="1">
    <citation type="submission" date="2017-06" db="EMBL/GenBank/DDBJ databases">
        <authorList>
            <person name="Kim H.J."/>
            <person name="Triplett B.A."/>
        </authorList>
    </citation>
    <scope>NUCLEOTIDE SEQUENCE [LARGE SCALE GENOMIC DNA]</scope>
    <source>
        <strain evidence="4 5">DSM 43151</strain>
    </source>
</reference>
<protein>
    <submittedName>
        <fullName evidence="4">Putative hydrolase of the HAD superfamily</fullName>
    </submittedName>
</protein>
<evidence type="ECO:0000256" key="3">
    <source>
        <dbReference type="ARBA" id="ARBA00022842"/>
    </source>
</evidence>
<keyword evidence="2 4" id="KW-0378">Hydrolase</keyword>